<protein>
    <submittedName>
        <fullName evidence="1">Coenzyme PQQ synthesis protein D (PqqD)</fullName>
    </submittedName>
</protein>
<dbReference type="Gene3D" id="1.10.10.1150">
    <property type="entry name" value="Coenzyme PQQ synthesis protein D (PqqD)"/>
    <property type="match status" value="1"/>
</dbReference>
<dbReference type="EMBL" id="QPJD01000015">
    <property type="protein sequence ID" value="RCW42713.1"/>
    <property type="molecule type" value="Genomic_DNA"/>
</dbReference>
<reference evidence="1 2" key="1">
    <citation type="submission" date="2018-07" db="EMBL/GenBank/DDBJ databases">
        <title>Genomic Encyclopedia of Type Strains, Phase III (KMG-III): the genomes of soil and plant-associated and newly described type strains.</title>
        <authorList>
            <person name="Whitman W."/>
        </authorList>
    </citation>
    <scope>NUCLEOTIDE SEQUENCE [LARGE SCALE GENOMIC DNA]</scope>
    <source>
        <strain evidence="1 2">CECT 7506</strain>
    </source>
</reference>
<keyword evidence="2" id="KW-1185">Reference proteome</keyword>
<gene>
    <name evidence="1" type="ORF">DFP97_115146</name>
</gene>
<dbReference type="AlphaFoldDB" id="A0A368VTD8"/>
<dbReference type="NCBIfam" id="NF033536">
    <property type="entry name" value="lasso_PqqD_Bac"/>
    <property type="match status" value="1"/>
</dbReference>
<comment type="caution">
    <text evidence="1">The sequence shown here is derived from an EMBL/GenBank/DDBJ whole genome shotgun (WGS) entry which is preliminary data.</text>
</comment>
<dbReference type="InterPro" id="IPR008792">
    <property type="entry name" value="PQQD"/>
</dbReference>
<dbReference type="Proteomes" id="UP000252415">
    <property type="component" value="Unassembled WGS sequence"/>
</dbReference>
<dbReference type="Pfam" id="PF05402">
    <property type="entry name" value="PqqD"/>
    <property type="match status" value="1"/>
</dbReference>
<evidence type="ECO:0000313" key="2">
    <source>
        <dbReference type="Proteomes" id="UP000252415"/>
    </source>
</evidence>
<organism evidence="1 2">
    <name type="scientific">Paenibacillus prosopidis</name>
    <dbReference type="NCBI Taxonomy" id="630520"/>
    <lineage>
        <taxon>Bacteria</taxon>
        <taxon>Bacillati</taxon>
        <taxon>Bacillota</taxon>
        <taxon>Bacilli</taxon>
        <taxon>Bacillales</taxon>
        <taxon>Paenibacillaceae</taxon>
        <taxon>Paenibacillus</taxon>
    </lineage>
</organism>
<dbReference type="RefSeq" id="WP_114382496.1">
    <property type="nucleotide sequence ID" value="NZ_QPJD01000015.1"/>
</dbReference>
<proteinExistence type="predicted"/>
<sequence length="105" mass="11829">MIESQTIALTDFISPCEQNIVSDMDGEKVMLSIRNGKYYNLGTVGGRIWDSLGSTISARQIVDLLMAEYDVERTVCEQHVISFLEHLWKEGLILVNQENSISIHA</sequence>
<dbReference type="InterPro" id="IPR041881">
    <property type="entry name" value="PqqD_sf"/>
</dbReference>
<evidence type="ECO:0000313" key="1">
    <source>
        <dbReference type="EMBL" id="RCW42713.1"/>
    </source>
</evidence>
<dbReference type="OrthoDB" id="1495225at2"/>
<name>A0A368VTD8_9BACL</name>
<accession>A0A368VTD8</accession>